<dbReference type="NCBIfam" id="TIGR00254">
    <property type="entry name" value="GGDEF"/>
    <property type="match status" value="1"/>
</dbReference>
<comment type="caution">
    <text evidence="3">The sequence shown here is derived from an EMBL/GenBank/DDBJ whole genome shotgun (WGS) entry which is preliminary data.</text>
</comment>
<dbReference type="GO" id="GO:0005886">
    <property type="term" value="C:plasma membrane"/>
    <property type="evidence" value="ECO:0007669"/>
    <property type="project" value="TreeGrafter"/>
</dbReference>
<reference evidence="3 4" key="1">
    <citation type="submission" date="2019-06" db="EMBL/GenBank/DDBJ databases">
        <title>Sequencing the genomes of 1000 actinobacteria strains.</title>
        <authorList>
            <person name="Klenk H.-P."/>
        </authorList>
    </citation>
    <scope>NUCLEOTIDE SEQUENCE [LARGE SCALE GENOMIC DNA]</scope>
    <source>
        <strain evidence="3 4">DSM 46837</strain>
    </source>
</reference>
<dbReference type="InterPro" id="IPR050469">
    <property type="entry name" value="Diguanylate_Cyclase"/>
</dbReference>
<proteinExistence type="predicted"/>
<evidence type="ECO:0000313" key="4">
    <source>
        <dbReference type="Proteomes" id="UP000319865"/>
    </source>
</evidence>
<dbReference type="GO" id="GO:1902201">
    <property type="term" value="P:negative regulation of bacterial-type flagellum-dependent cell motility"/>
    <property type="evidence" value="ECO:0007669"/>
    <property type="project" value="TreeGrafter"/>
</dbReference>
<keyword evidence="1" id="KW-1133">Transmembrane helix</keyword>
<dbReference type="RefSeq" id="WP_170182416.1">
    <property type="nucleotide sequence ID" value="NZ_VFQE01000001.1"/>
</dbReference>
<accession>A0A543PFM4</accession>
<protein>
    <submittedName>
        <fullName evidence="3">Diguanylate cyclase (GGDEF)-like protein</fullName>
    </submittedName>
</protein>
<evidence type="ECO:0000259" key="2">
    <source>
        <dbReference type="PROSITE" id="PS50887"/>
    </source>
</evidence>
<dbReference type="Gene3D" id="3.30.70.270">
    <property type="match status" value="1"/>
</dbReference>
<dbReference type="PROSITE" id="PS50887">
    <property type="entry name" value="GGDEF"/>
    <property type="match status" value="1"/>
</dbReference>
<dbReference type="PANTHER" id="PTHR45138">
    <property type="entry name" value="REGULATORY COMPONENTS OF SENSORY TRANSDUCTION SYSTEM"/>
    <property type="match status" value="1"/>
</dbReference>
<dbReference type="CDD" id="cd01949">
    <property type="entry name" value="GGDEF"/>
    <property type="match status" value="1"/>
</dbReference>
<organism evidence="3 4">
    <name type="scientific">Blastococcus colisei</name>
    <dbReference type="NCBI Taxonomy" id="1564162"/>
    <lineage>
        <taxon>Bacteria</taxon>
        <taxon>Bacillati</taxon>
        <taxon>Actinomycetota</taxon>
        <taxon>Actinomycetes</taxon>
        <taxon>Geodermatophilales</taxon>
        <taxon>Geodermatophilaceae</taxon>
        <taxon>Blastococcus</taxon>
    </lineage>
</organism>
<dbReference type="GO" id="GO:0043709">
    <property type="term" value="P:cell adhesion involved in single-species biofilm formation"/>
    <property type="evidence" value="ECO:0007669"/>
    <property type="project" value="TreeGrafter"/>
</dbReference>
<keyword evidence="1" id="KW-0472">Membrane</keyword>
<feature type="transmembrane region" description="Helical" evidence="1">
    <location>
        <begin position="16"/>
        <end position="35"/>
    </location>
</feature>
<sequence length="493" mass="51765">MSSGTRNTPTRARRSWGALVVSGVLVAVMGVLGLLSTQSAGELAVDQHRQDRIDQTRVLGHLSSQTVQNGFAQLASVMSVQEAAGVPAFSAVPATGAAAAQDASRIREIVETSGGVMDLGAAVFSGRGQVVASYAPTGEVASPSDPGFQPLVAAISAAGSGNVPLSGIVTIGNEPALALGAPTTLADGTTGLFVCFWSARGTSTEFFSVGEGEGWIVDAAGLIVGAPEAELIGTPLPYPQALEVAQSGGDHGIVDTDEGGTDYVSAWKRIEGTSWLVMNVQTREGFQGHLDEASLRSEALVLAMLLTTGTALVVMSRRRERAMAVIATTDELTRIHNRRGWFELAEQELARAARAGESRLAVFIDLDGLKQVNDVLGHEEGDRAIASAAAVLRAACRSGDVLGRLGGDEFVVLLGDGADEPMARQRVHDALDDFNAGSSAAFELRLSIGAQMWDPEQPCSVEDLVRRADARMYADKQSRTDRYDNLIRVPAKV</sequence>
<dbReference type="Gene3D" id="3.30.450.20">
    <property type="entry name" value="PAS domain"/>
    <property type="match status" value="1"/>
</dbReference>
<dbReference type="InterPro" id="IPR000160">
    <property type="entry name" value="GGDEF_dom"/>
</dbReference>
<keyword evidence="1" id="KW-0812">Transmembrane</keyword>
<dbReference type="EMBL" id="VFQE01000001">
    <property type="protein sequence ID" value="TQN42873.1"/>
    <property type="molecule type" value="Genomic_DNA"/>
</dbReference>
<dbReference type="Proteomes" id="UP000319865">
    <property type="component" value="Unassembled WGS sequence"/>
</dbReference>
<dbReference type="SUPFAM" id="SSF55073">
    <property type="entry name" value="Nucleotide cyclase"/>
    <property type="match status" value="1"/>
</dbReference>
<dbReference type="AlphaFoldDB" id="A0A543PFM4"/>
<evidence type="ECO:0000256" key="1">
    <source>
        <dbReference type="SAM" id="Phobius"/>
    </source>
</evidence>
<dbReference type="InterPro" id="IPR029787">
    <property type="entry name" value="Nucleotide_cyclase"/>
</dbReference>
<dbReference type="GO" id="GO:0052621">
    <property type="term" value="F:diguanylate cyclase activity"/>
    <property type="evidence" value="ECO:0007669"/>
    <property type="project" value="TreeGrafter"/>
</dbReference>
<name>A0A543PFM4_9ACTN</name>
<feature type="domain" description="GGDEF" evidence="2">
    <location>
        <begin position="357"/>
        <end position="488"/>
    </location>
</feature>
<dbReference type="SMART" id="SM00267">
    <property type="entry name" value="GGDEF"/>
    <property type="match status" value="1"/>
</dbReference>
<dbReference type="InterPro" id="IPR043128">
    <property type="entry name" value="Rev_trsase/Diguanyl_cyclase"/>
</dbReference>
<gene>
    <name evidence="3" type="ORF">FHU33_2283</name>
</gene>
<dbReference type="Pfam" id="PF00990">
    <property type="entry name" value="GGDEF"/>
    <property type="match status" value="1"/>
</dbReference>
<dbReference type="PANTHER" id="PTHR45138:SF9">
    <property type="entry name" value="DIGUANYLATE CYCLASE DGCM-RELATED"/>
    <property type="match status" value="1"/>
</dbReference>
<keyword evidence="4" id="KW-1185">Reference proteome</keyword>
<evidence type="ECO:0000313" key="3">
    <source>
        <dbReference type="EMBL" id="TQN42873.1"/>
    </source>
</evidence>